<dbReference type="SUPFAM" id="SSF143865">
    <property type="entry name" value="CorA soluble domain-like"/>
    <property type="match status" value="1"/>
</dbReference>
<dbReference type="Proteomes" id="UP000722625">
    <property type="component" value="Unassembled WGS sequence"/>
</dbReference>
<protein>
    <recommendedName>
        <fullName evidence="11">Magnesium transporter CorA</fullName>
    </recommendedName>
</protein>
<dbReference type="PANTHER" id="PTHR46494">
    <property type="entry name" value="CORA FAMILY METAL ION TRANSPORTER (EUROFUNG)"/>
    <property type="match status" value="1"/>
</dbReference>
<keyword evidence="4" id="KW-1003">Cell membrane</keyword>
<name>A0ABS5P567_9FLAO</name>
<keyword evidence="7 8" id="KW-0472">Membrane</keyword>
<keyword evidence="10" id="KW-1185">Reference proteome</keyword>
<evidence type="ECO:0000256" key="7">
    <source>
        <dbReference type="ARBA" id="ARBA00023136"/>
    </source>
</evidence>
<dbReference type="Pfam" id="PF01544">
    <property type="entry name" value="CorA"/>
    <property type="match status" value="1"/>
</dbReference>
<comment type="caution">
    <text evidence="9">The sequence shown here is derived from an EMBL/GenBank/DDBJ whole genome shotgun (WGS) entry which is preliminary data.</text>
</comment>
<evidence type="ECO:0000256" key="1">
    <source>
        <dbReference type="ARBA" id="ARBA00004651"/>
    </source>
</evidence>
<dbReference type="CDD" id="cd12832">
    <property type="entry name" value="TmCorA-like_u3"/>
    <property type="match status" value="1"/>
</dbReference>
<evidence type="ECO:0000256" key="3">
    <source>
        <dbReference type="ARBA" id="ARBA00022448"/>
    </source>
</evidence>
<evidence type="ECO:0008006" key="11">
    <source>
        <dbReference type="Google" id="ProtNLM"/>
    </source>
</evidence>
<evidence type="ECO:0000256" key="8">
    <source>
        <dbReference type="SAM" id="Phobius"/>
    </source>
</evidence>
<dbReference type="InterPro" id="IPR002523">
    <property type="entry name" value="MgTranspt_CorA/ZnTranspt_ZntB"/>
</dbReference>
<comment type="similarity">
    <text evidence="2">Belongs to the CorA metal ion transporter (MIT) (TC 1.A.35) family.</text>
</comment>
<keyword evidence="5 8" id="KW-0812">Transmembrane</keyword>
<keyword evidence="6 8" id="KW-1133">Transmembrane helix</keyword>
<feature type="transmembrane region" description="Helical" evidence="8">
    <location>
        <begin position="274"/>
        <end position="294"/>
    </location>
</feature>
<feature type="transmembrane region" description="Helical" evidence="8">
    <location>
        <begin position="242"/>
        <end position="262"/>
    </location>
</feature>
<dbReference type="Gene3D" id="1.20.58.340">
    <property type="entry name" value="Magnesium transport protein CorA, transmembrane region"/>
    <property type="match status" value="2"/>
</dbReference>
<dbReference type="InterPro" id="IPR045861">
    <property type="entry name" value="CorA_cytoplasmic_dom"/>
</dbReference>
<organism evidence="9 10">
    <name type="scientific">Flavobacterium psychroterrae</name>
    <dbReference type="NCBI Taxonomy" id="2133767"/>
    <lineage>
        <taxon>Bacteria</taxon>
        <taxon>Pseudomonadati</taxon>
        <taxon>Bacteroidota</taxon>
        <taxon>Flavobacteriia</taxon>
        <taxon>Flavobacteriales</taxon>
        <taxon>Flavobacteriaceae</taxon>
        <taxon>Flavobacterium</taxon>
    </lineage>
</organism>
<proteinExistence type="inferred from homology"/>
<keyword evidence="3" id="KW-0813">Transport</keyword>
<gene>
    <name evidence="9" type="ORF">KHA90_00165</name>
</gene>
<reference evidence="9 10" key="1">
    <citation type="journal article" date="2018" name="Int. J. Syst. Evol. Microbiol.">
        <title>Flavobacterium chryseum sp. nov. and Flavobacterium psychroterrae sp. nov., novel environmental bacteria isolated from Antarctica.</title>
        <authorList>
            <person name="Kralova S."/>
            <person name="Svec P."/>
            <person name="Busse H.J."/>
            <person name="Stankova E."/>
            <person name="Vaczi P."/>
            <person name="Sedlacek I."/>
        </authorList>
    </citation>
    <scope>NUCLEOTIDE SEQUENCE [LARGE SCALE GENOMIC DNA]</scope>
    <source>
        <strain evidence="9 10">CCM 8827</strain>
    </source>
</reference>
<dbReference type="Gene3D" id="3.30.460.20">
    <property type="entry name" value="CorA soluble domain-like"/>
    <property type="match status" value="1"/>
</dbReference>
<evidence type="ECO:0000256" key="2">
    <source>
        <dbReference type="ARBA" id="ARBA00009765"/>
    </source>
</evidence>
<sequence>MPITNCTIKDSEITWIDVVDPTSEELSAISKKYNLNSYALLDCLDPDHLPKFEEHNNTHFIIIRVVNENKEKLQTVQSLSCKIAIFYNESFIITLHRTSQPLIAAVKQNFVDTGKVKTSTGIAIHIVRDALHSFEQPAINLSNEIDGYESKLFLKKNIATDMIEAIYYLKNRAGLYKKLLLLSNEVVNSIRAEGEEAPALRDVHDLHTKLLMLNDQVQEDAKELLNIYLSLSARKTNEVMKVLTVFSVFFMPLTFIAGIYGMNFKFMPELNYYYAYPITMIVMVVVSIVIFLWFKRKKWL</sequence>
<dbReference type="PANTHER" id="PTHR46494:SF1">
    <property type="entry name" value="CORA FAMILY METAL ION TRANSPORTER (EUROFUNG)"/>
    <property type="match status" value="1"/>
</dbReference>
<dbReference type="InterPro" id="IPR045863">
    <property type="entry name" value="CorA_TM1_TM2"/>
</dbReference>
<evidence type="ECO:0000256" key="5">
    <source>
        <dbReference type="ARBA" id="ARBA00022692"/>
    </source>
</evidence>
<evidence type="ECO:0000256" key="6">
    <source>
        <dbReference type="ARBA" id="ARBA00022989"/>
    </source>
</evidence>
<evidence type="ECO:0000313" key="9">
    <source>
        <dbReference type="EMBL" id="MBS7229425.1"/>
    </source>
</evidence>
<accession>A0ABS5P567</accession>
<comment type="subcellular location">
    <subcellularLocation>
        <location evidence="1">Cell membrane</location>
        <topology evidence="1">Multi-pass membrane protein</topology>
    </subcellularLocation>
</comment>
<dbReference type="EMBL" id="JAGYVZ010000001">
    <property type="protein sequence ID" value="MBS7229425.1"/>
    <property type="molecule type" value="Genomic_DNA"/>
</dbReference>
<evidence type="ECO:0000256" key="4">
    <source>
        <dbReference type="ARBA" id="ARBA00022475"/>
    </source>
</evidence>
<dbReference type="RefSeq" id="WP_213293541.1">
    <property type="nucleotide sequence ID" value="NZ_JAGYVZ010000001.1"/>
</dbReference>
<evidence type="ECO:0000313" key="10">
    <source>
        <dbReference type="Proteomes" id="UP000722625"/>
    </source>
</evidence>
<dbReference type="SUPFAM" id="SSF144083">
    <property type="entry name" value="Magnesium transport protein CorA, transmembrane region"/>
    <property type="match status" value="1"/>
</dbReference>